<dbReference type="EMBL" id="KN847042">
    <property type="protein sequence ID" value="KIW29532.1"/>
    <property type="molecule type" value="Genomic_DNA"/>
</dbReference>
<dbReference type="GO" id="GO:0009277">
    <property type="term" value="C:fungal-type cell wall"/>
    <property type="evidence" value="ECO:0007669"/>
    <property type="project" value="TreeGrafter"/>
</dbReference>
<dbReference type="GO" id="GO:0009986">
    <property type="term" value="C:cell surface"/>
    <property type="evidence" value="ECO:0007669"/>
    <property type="project" value="TreeGrafter"/>
</dbReference>
<evidence type="ECO:0000259" key="6">
    <source>
        <dbReference type="Pfam" id="PF13933"/>
    </source>
</evidence>
<sequence>MLWTRSIFKMRATSFVLLALASVGFSFPAAPSPIQARQEQQTDLAPQQGLSAWAKGATTEWQIHSSCNASEARQLRQGLAEAVELAGHASEHILRWGNSSEIYQKYFGDAPTGEAIGFLEKIASGDRGGVLFRCDNPDGNCALEGWGGHWRGENATGETVICPLSYETRRSLLQMCALGYTVSGSESNTFWASDLMHRLYHMPAFGEGAVEHLTEGYADVLEMVDEGNTTMLTRDSDTLQYFALEAYAHDIAVPGKGCPGNVTESHDDEPAASTATTGGAPVSTTASAPAECHTHSDGDVHCE</sequence>
<name>A0A0D2AWA7_9EURO</name>
<evidence type="ECO:0000256" key="1">
    <source>
        <dbReference type="ARBA" id="ARBA00022729"/>
    </source>
</evidence>
<dbReference type="HOGENOM" id="CLU_048223_0_0_1"/>
<keyword evidence="2" id="KW-0325">Glycoprotein</keyword>
<feature type="signal peptide" evidence="5">
    <location>
        <begin position="1"/>
        <end position="26"/>
    </location>
</feature>
<feature type="compositionally biased region" description="Basic and acidic residues" evidence="4">
    <location>
        <begin position="292"/>
        <end position="303"/>
    </location>
</feature>
<dbReference type="AlphaFoldDB" id="A0A0D2AWA7"/>
<dbReference type="InterPro" id="IPR039124">
    <property type="entry name" value="PRA1-like"/>
</dbReference>
<dbReference type="PANTHER" id="PTHR39399:SF1">
    <property type="entry name" value="PROTEIN ZPS1"/>
    <property type="match status" value="1"/>
</dbReference>
<proteinExistence type="inferred from homology"/>
<keyword evidence="8" id="KW-1185">Reference proteome</keyword>
<dbReference type="SUPFAM" id="SSF55486">
    <property type="entry name" value="Metalloproteases ('zincins'), catalytic domain"/>
    <property type="match status" value="1"/>
</dbReference>
<dbReference type="STRING" id="569365.A0A0D2AWA7"/>
<dbReference type="InterPro" id="IPR024079">
    <property type="entry name" value="MetalloPept_cat_dom_sf"/>
</dbReference>
<dbReference type="Gene3D" id="3.40.390.10">
    <property type="entry name" value="Collagenase (Catalytic Domain)"/>
    <property type="match status" value="1"/>
</dbReference>
<dbReference type="GO" id="GO:0005178">
    <property type="term" value="F:integrin binding"/>
    <property type="evidence" value="ECO:0007669"/>
    <property type="project" value="TreeGrafter"/>
</dbReference>
<organism evidence="7 8">
    <name type="scientific">Cladophialophora immunda</name>
    <dbReference type="NCBI Taxonomy" id="569365"/>
    <lineage>
        <taxon>Eukaryota</taxon>
        <taxon>Fungi</taxon>
        <taxon>Dikarya</taxon>
        <taxon>Ascomycota</taxon>
        <taxon>Pezizomycotina</taxon>
        <taxon>Eurotiomycetes</taxon>
        <taxon>Chaetothyriomycetidae</taxon>
        <taxon>Chaetothyriales</taxon>
        <taxon>Herpotrichiellaceae</taxon>
        <taxon>Cladophialophora</taxon>
    </lineage>
</organism>
<dbReference type="CDD" id="cd11307">
    <property type="entry name" value="M35_Asp_f2_like"/>
    <property type="match status" value="1"/>
</dbReference>
<comment type="similarity">
    <text evidence="3">Belongs to the ZPS1 family.</text>
</comment>
<dbReference type="VEuPathDB" id="FungiDB:PV07_05345"/>
<dbReference type="GO" id="GO:0008270">
    <property type="term" value="F:zinc ion binding"/>
    <property type="evidence" value="ECO:0007669"/>
    <property type="project" value="TreeGrafter"/>
</dbReference>
<dbReference type="GO" id="GO:0005576">
    <property type="term" value="C:extracellular region"/>
    <property type="evidence" value="ECO:0007669"/>
    <property type="project" value="TreeGrafter"/>
</dbReference>
<dbReference type="InterPro" id="IPR029482">
    <property type="entry name" value="HRXXH"/>
</dbReference>
<evidence type="ECO:0000313" key="7">
    <source>
        <dbReference type="EMBL" id="KIW29532.1"/>
    </source>
</evidence>
<keyword evidence="1 5" id="KW-0732">Signal</keyword>
<protein>
    <recommendedName>
        <fullName evidence="6">Putative peptidase domain-containing protein</fullName>
    </recommendedName>
</protein>
<evidence type="ECO:0000256" key="4">
    <source>
        <dbReference type="SAM" id="MobiDB-lite"/>
    </source>
</evidence>
<reference evidence="7 8" key="1">
    <citation type="submission" date="2015-01" db="EMBL/GenBank/DDBJ databases">
        <title>The Genome Sequence of Cladophialophora immunda CBS83496.</title>
        <authorList>
            <consortium name="The Broad Institute Genomics Platform"/>
            <person name="Cuomo C."/>
            <person name="de Hoog S."/>
            <person name="Gorbushina A."/>
            <person name="Stielow B."/>
            <person name="Teixiera M."/>
            <person name="Abouelleil A."/>
            <person name="Chapman S.B."/>
            <person name="Priest M."/>
            <person name="Young S.K."/>
            <person name="Wortman J."/>
            <person name="Nusbaum C."/>
            <person name="Birren B."/>
        </authorList>
    </citation>
    <scope>NUCLEOTIDE SEQUENCE [LARGE SCALE GENOMIC DNA]</scope>
    <source>
        <strain evidence="7 8">CBS 83496</strain>
    </source>
</reference>
<feature type="region of interest" description="Disordered" evidence="4">
    <location>
        <begin position="258"/>
        <end position="303"/>
    </location>
</feature>
<dbReference type="PANTHER" id="PTHR39399">
    <property type="entry name" value="PROTEIN ZPS1"/>
    <property type="match status" value="1"/>
</dbReference>
<evidence type="ECO:0000256" key="5">
    <source>
        <dbReference type="SAM" id="SignalP"/>
    </source>
</evidence>
<accession>A0A0D2AWA7</accession>
<feature type="domain" description="Putative peptidase" evidence="6">
    <location>
        <begin position="29"/>
        <end position="261"/>
    </location>
</feature>
<dbReference type="GeneID" id="27344539"/>
<evidence type="ECO:0000256" key="3">
    <source>
        <dbReference type="ARBA" id="ARBA00060890"/>
    </source>
</evidence>
<dbReference type="RefSeq" id="XP_016249748.1">
    <property type="nucleotide sequence ID" value="XM_016392229.1"/>
</dbReference>
<dbReference type="GO" id="GO:0008237">
    <property type="term" value="F:metallopeptidase activity"/>
    <property type="evidence" value="ECO:0007669"/>
    <property type="project" value="InterPro"/>
</dbReference>
<feature type="compositionally biased region" description="Low complexity" evidence="4">
    <location>
        <begin position="271"/>
        <end position="288"/>
    </location>
</feature>
<gene>
    <name evidence="7" type="ORF">PV07_05345</name>
</gene>
<evidence type="ECO:0000256" key="2">
    <source>
        <dbReference type="ARBA" id="ARBA00023180"/>
    </source>
</evidence>
<dbReference type="FunFam" id="3.40.390.10:FF:000043">
    <property type="entry name" value="Major allergen Asp F2"/>
    <property type="match status" value="1"/>
</dbReference>
<dbReference type="Proteomes" id="UP000054466">
    <property type="component" value="Unassembled WGS sequence"/>
</dbReference>
<dbReference type="Pfam" id="PF13933">
    <property type="entry name" value="HRXXH"/>
    <property type="match status" value="1"/>
</dbReference>
<feature type="chain" id="PRO_5002238615" description="Putative peptidase domain-containing protein" evidence="5">
    <location>
        <begin position="27"/>
        <end position="303"/>
    </location>
</feature>
<dbReference type="OrthoDB" id="4689212at2759"/>
<evidence type="ECO:0000313" key="8">
    <source>
        <dbReference type="Proteomes" id="UP000054466"/>
    </source>
</evidence>